<organism evidence="1 2">
    <name type="scientific">Mucilaginibacter humi</name>
    <dbReference type="NCBI Taxonomy" id="2732510"/>
    <lineage>
        <taxon>Bacteria</taxon>
        <taxon>Pseudomonadati</taxon>
        <taxon>Bacteroidota</taxon>
        <taxon>Sphingobacteriia</taxon>
        <taxon>Sphingobacteriales</taxon>
        <taxon>Sphingobacteriaceae</taxon>
        <taxon>Mucilaginibacter</taxon>
    </lineage>
</organism>
<comment type="caution">
    <text evidence="1">The sequence shown here is derived from an EMBL/GenBank/DDBJ whole genome shotgun (WGS) entry which is preliminary data.</text>
</comment>
<dbReference type="RefSeq" id="WP_175269282.1">
    <property type="nucleotide sequence ID" value="NZ_JABFCR010000014.1"/>
</dbReference>
<keyword evidence="2" id="KW-1185">Reference proteome</keyword>
<accession>A0ABX1W3M8</accession>
<dbReference type="EMBL" id="JABFCR010000014">
    <property type="protein sequence ID" value="NNU33590.1"/>
    <property type="molecule type" value="Genomic_DNA"/>
</dbReference>
<protein>
    <submittedName>
        <fullName evidence="1">Uncharacterized protein</fullName>
    </submittedName>
</protein>
<name>A0ABX1W3M8_9SPHI</name>
<dbReference type="Proteomes" id="UP000566071">
    <property type="component" value="Unassembled WGS sequence"/>
</dbReference>
<reference evidence="1 2" key="1">
    <citation type="submission" date="2020-05" db="EMBL/GenBank/DDBJ databases">
        <authorList>
            <person name="Khan S.A."/>
            <person name="Jeon C.O."/>
            <person name="Chun B.H."/>
        </authorList>
    </citation>
    <scope>NUCLEOTIDE SEQUENCE [LARGE SCALE GENOMIC DNA]</scope>
    <source>
        <strain evidence="1 2">S1162</strain>
    </source>
</reference>
<evidence type="ECO:0000313" key="1">
    <source>
        <dbReference type="EMBL" id="NNU33590.1"/>
    </source>
</evidence>
<sequence length="428" mass="46496">MGLNCNISTRAFETIFESGDGYSIRAKVYLEITDESGQPANGNNITVNYSINDNGVITQEQKTVAGQSALLFYGIIERGTDDGFGDIRISYTKTFGFATIAGNPDPTAPPPVNFCDLLITAINVDKAESAPGAADAQITVTAASSYLPLHYSLDNVTFQTSNLFTGLTAGLKTVYVTDSNSLGCSANRSITVPVLNSLLVSDPSVTVGSNISRWNAAFNPVVFTYQRKDFDVVSVTVDSLTGNAKVSVNATLNGVVAKDLVYINTSAYKGTFSVISNTGNALIIDAPYTSNAAGFININRLRPYYKVVTRITYQDVVTGQTKTILSNNTPDNTGLVKADLSNFLQSLVRAKDDSAFTQPNFKDSNLSASYQIAYSEQWNKTDNTPFDWVNIPDQYYVVYAAKQLGERYSGNWRLMFRLQTGSHLPVDH</sequence>
<gene>
    <name evidence="1" type="ORF">HK413_04505</name>
</gene>
<proteinExistence type="predicted"/>
<evidence type="ECO:0000313" key="2">
    <source>
        <dbReference type="Proteomes" id="UP000566071"/>
    </source>
</evidence>